<keyword evidence="1" id="KW-0812">Transmembrane</keyword>
<evidence type="ECO:0000313" key="4">
    <source>
        <dbReference type="Proteomes" id="UP000068026"/>
    </source>
</evidence>
<dbReference type="InterPro" id="IPR006485">
    <property type="entry name" value="Phage-like_holin"/>
</dbReference>
<evidence type="ECO:0000256" key="1">
    <source>
        <dbReference type="SAM" id="Phobius"/>
    </source>
</evidence>
<reference evidence="2 4" key="1">
    <citation type="journal article" date="2016" name="Genome Announc.">
        <title>Complete Genome Sequence of the Amino Acid-Fermenting Clostridium propionicum X2 (DSM 1682).</title>
        <authorList>
            <person name="Poehlein A."/>
            <person name="Schlien K."/>
            <person name="Chowdhury N.P."/>
            <person name="Gottschalk G."/>
            <person name="Buckel W."/>
            <person name="Daniel R."/>
        </authorList>
    </citation>
    <scope>NUCLEOTIDE SEQUENCE [LARGE SCALE GENOMIC DNA]</scope>
    <source>
        <strain evidence="2 4">X2</strain>
    </source>
</reference>
<sequence length="98" mass="10865">MKINWKVRFKNPYFWIGLFGVIMAAIGAKPEDFTSWALVLEEIKNVLGNPFLLFSVILAVIGVVSDPTTKGICDSSQALSYSKPRDDTANQSDLNNKV</sequence>
<evidence type="ECO:0000313" key="3">
    <source>
        <dbReference type="EMBL" id="SHE46326.1"/>
    </source>
</evidence>
<evidence type="ECO:0000313" key="5">
    <source>
        <dbReference type="Proteomes" id="UP000184204"/>
    </source>
</evidence>
<dbReference type="Pfam" id="PF04531">
    <property type="entry name" value="Phage_holin_1"/>
    <property type="match status" value="1"/>
</dbReference>
<name>A0A0X8VCI6_ANAPI</name>
<reference evidence="4" key="2">
    <citation type="submission" date="2016-01" db="EMBL/GenBank/DDBJ databases">
        <authorList>
            <person name="Poehlein A."/>
            <person name="Schlien K."/>
            <person name="Gottschalk G."/>
            <person name="Buckel W."/>
            <person name="Daniel R."/>
        </authorList>
    </citation>
    <scope>NUCLEOTIDE SEQUENCE [LARGE SCALE GENOMIC DNA]</scope>
    <source>
        <strain evidence="4">X2</strain>
    </source>
</reference>
<dbReference type="OrthoDB" id="3176072at2"/>
<evidence type="ECO:0000313" key="2">
    <source>
        <dbReference type="EMBL" id="AMJ40262.1"/>
    </source>
</evidence>
<dbReference type="RefSeq" id="WP_066047808.1">
    <property type="nucleotide sequence ID" value="NZ_CP014223.1"/>
</dbReference>
<keyword evidence="4" id="KW-1185">Reference proteome</keyword>
<protein>
    <submittedName>
        <fullName evidence="2">Bacteriophage holin</fullName>
    </submittedName>
    <submittedName>
        <fullName evidence="3">Holin, phage phi LC3 family</fullName>
    </submittedName>
</protein>
<feature type="transmembrane region" description="Helical" evidence="1">
    <location>
        <begin position="48"/>
        <end position="65"/>
    </location>
</feature>
<dbReference type="Proteomes" id="UP000068026">
    <property type="component" value="Chromosome"/>
</dbReference>
<accession>A0A0X8VCI6</accession>
<dbReference type="KEGG" id="cpro:CPRO_06600"/>
<keyword evidence="1" id="KW-0472">Membrane</keyword>
<reference evidence="3" key="4">
    <citation type="submission" date="2016-11" db="EMBL/GenBank/DDBJ databases">
        <authorList>
            <person name="Varghese N."/>
            <person name="Submissions S."/>
        </authorList>
    </citation>
    <scope>NUCLEOTIDE SEQUENCE</scope>
    <source>
        <strain evidence="3">DSM 1682</strain>
    </source>
</reference>
<gene>
    <name evidence="2" type="ORF">CPRO_06600</name>
    <name evidence="3" type="ORF">SAMN02745151_00817</name>
</gene>
<reference evidence="5" key="3">
    <citation type="submission" date="2016-11" db="EMBL/GenBank/DDBJ databases">
        <authorList>
            <person name="Jaros S."/>
            <person name="Januszkiewicz K."/>
            <person name="Wedrychowicz H."/>
        </authorList>
    </citation>
    <scope>NUCLEOTIDE SEQUENCE [LARGE SCALE GENOMIC DNA]</scope>
    <source>
        <strain evidence="5">DSM 1682</strain>
    </source>
</reference>
<dbReference type="NCBIfam" id="TIGR01598">
    <property type="entry name" value="holin_phiLC3"/>
    <property type="match status" value="1"/>
</dbReference>
<dbReference type="EMBL" id="FQUA01000002">
    <property type="protein sequence ID" value="SHE46326.1"/>
    <property type="molecule type" value="Genomic_DNA"/>
</dbReference>
<proteinExistence type="predicted"/>
<dbReference type="Proteomes" id="UP000184204">
    <property type="component" value="Unassembled WGS sequence"/>
</dbReference>
<dbReference type="EMBL" id="CP014223">
    <property type="protein sequence ID" value="AMJ40262.1"/>
    <property type="molecule type" value="Genomic_DNA"/>
</dbReference>
<organism evidence="3 5">
    <name type="scientific">Anaerotignum propionicum DSM 1682</name>
    <dbReference type="NCBI Taxonomy" id="991789"/>
    <lineage>
        <taxon>Bacteria</taxon>
        <taxon>Bacillati</taxon>
        <taxon>Bacillota</taxon>
        <taxon>Clostridia</taxon>
        <taxon>Lachnospirales</taxon>
        <taxon>Anaerotignaceae</taxon>
        <taxon>Anaerotignum</taxon>
    </lineage>
</organism>
<dbReference type="AlphaFoldDB" id="A0A0X8VCI6"/>
<feature type="transmembrane region" description="Helical" evidence="1">
    <location>
        <begin position="12"/>
        <end position="28"/>
    </location>
</feature>
<keyword evidence="1" id="KW-1133">Transmembrane helix</keyword>